<protein>
    <submittedName>
        <fullName evidence="15">Outer membrane receptor protein involved in Fe transport</fullName>
    </submittedName>
</protein>
<evidence type="ECO:0000259" key="14">
    <source>
        <dbReference type="Pfam" id="PF07715"/>
    </source>
</evidence>
<proteinExistence type="inferred from homology"/>
<evidence type="ECO:0000256" key="8">
    <source>
        <dbReference type="ARBA" id="ARBA00023237"/>
    </source>
</evidence>
<dbReference type="Gene3D" id="2.170.130.10">
    <property type="entry name" value="TonB-dependent receptor, plug domain"/>
    <property type="match status" value="1"/>
</dbReference>
<dbReference type="InterPro" id="IPR010917">
    <property type="entry name" value="TonB_rcpt_CS"/>
</dbReference>
<evidence type="ECO:0000256" key="11">
    <source>
        <dbReference type="RuleBase" id="RU003357"/>
    </source>
</evidence>
<accession>A0A7W7AKN7</accession>
<feature type="signal peptide" evidence="12">
    <location>
        <begin position="1"/>
        <end position="20"/>
    </location>
</feature>
<sequence length="1031" mass="109485">MMLVHSVSRIALLGALGVLAVPAAAQDMPAMQNSATAAPAQADPSVAADPTAQAEVASEQRAAAIAGQPGASPGGDIVVTGTRINRPNVTSAAPITSVTRQDIQAQAAVNVEDVLNRLPQIAPDNQQTYNDSDGRQRIKLRSLGFERTLVLIDGKRLGTQNGQDVGIIPTSLLERVDVLTGGASSVYGSDAIAGVVNFVLRKDFEGLQLDANYNFYNHDNKDTIVSPLARAAGFGSQRGWTNDGGRADITLTAGKKLFDGALSVNGFVNYRKTEEVGLTDRSNSGCYLTQLQRNGPLSCGLTPSSSTSGLITPQSGANQGAQYVNNPDGSRNFVPFGAGAGNASNYFSGYAYQRPSERVNAGGFVTLKLAPEAEIYGSGIWFRDKSYNNYPTIAGGTVQVNCNNPFLSASQATAICGAAAGTAALAPIDLRYRLGENSDRPDRFLNTGVRLTAGVRGKVGDAWTYDVGGVYARNRQDYTPSFGIPGRLQNAINVGGTRAAPTCATTSDPACVPFDAFSAGNTDPALINYLFGTGTSATRGTLYDVLANVSGDLGKYGITSPFAEQGVAIALGTEYRKDTLQSFADSAYRAALGGSDTNLSQDVWEANVEVQVPLVEHKPFVELLQANGGYRVSKYSSNPKSFNTWKAEGVYAPIPDLTFRASFNKAQRAPTVIEIRQATNIEFARGGSGTFNDFCAPTVTTNPNGGVTYGAPIASREVCRATGLADSLYGSPSLICPGDAATGATGCTVRSGGFVADPETAYTQTYGLVVKPRFVRGLIFSVDRYRIKIDNSLGYNDYSYYTDGCLRSNGDEFFCQGLVRNPGTGTLYSNAGANPTTGFIRQGTTNYYTSIARGWDFQAQYALNLEAAGRIDLGFNGSITDFIGGQDSPVQPQRNCAGYYGNGCGQLIPKWSHGLRTTYTTADKGFSASFNWRYIGSLTNADNSGDAAIGGTPDRVRTSFYRIAPTSYFDLALNFAIAKQFSLRLIANNLFDKTPPIVPDSYNISLARSNTIPQRYDSLGRNIAIGTTINF</sequence>
<keyword evidence="15" id="KW-0675">Receptor</keyword>
<feature type="domain" description="TonB-dependent receptor plug" evidence="14">
    <location>
        <begin position="90"/>
        <end position="195"/>
    </location>
</feature>
<dbReference type="SUPFAM" id="SSF56935">
    <property type="entry name" value="Porins"/>
    <property type="match status" value="1"/>
</dbReference>
<keyword evidence="6 11" id="KW-0798">TonB box</keyword>
<dbReference type="InterPro" id="IPR012910">
    <property type="entry name" value="Plug_dom"/>
</dbReference>
<dbReference type="InterPro" id="IPR037066">
    <property type="entry name" value="Plug_dom_sf"/>
</dbReference>
<feature type="domain" description="TonB-dependent receptor-like beta-barrel" evidence="13">
    <location>
        <begin position="438"/>
        <end position="990"/>
    </location>
</feature>
<gene>
    <name evidence="15" type="ORF">GGQ96_002962</name>
</gene>
<evidence type="ECO:0000256" key="10">
    <source>
        <dbReference type="PROSITE-ProRule" id="PRU10144"/>
    </source>
</evidence>
<evidence type="ECO:0000256" key="2">
    <source>
        <dbReference type="ARBA" id="ARBA00022448"/>
    </source>
</evidence>
<keyword evidence="3 9" id="KW-1134">Transmembrane beta strand</keyword>
<dbReference type="GO" id="GO:0009279">
    <property type="term" value="C:cell outer membrane"/>
    <property type="evidence" value="ECO:0007669"/>
    <property type="project" value="UniProtKB-SubCell"/>
</dbReference>
<evidence type="ECO:0000256" key="5">
    <source>
        <dbReference type="ARBA" id="ARBA00022729"/>
    </source>
</evidence>
<evidence type="ECO:0000259" key="13">
    <source>
        <dbReference type="Pfam" id="PF00593"/>
    </source>
</evidence>
<evidence type="ECO:0000313" key="15">
    <source>
        <dbReference type="EMBL" id="MBB4618816.1"/>
    </source>
</evidence>
<dbReference type="Proteomes" id="UP000574769">
    <property type="component" value="Unassembled WGS sequence"/>
</dbReference>
<keyword evidence="16" id="KW-1185">Reference proteome</keyword>
<dbReference type="InterPro" id="IPR000531">
    <property type="entry name" value="Beta-barrel_TonB"/>
</dbReference>
<keyword evidence="7 9" id="KW-0472">Membrane</keyword>
<feature type="short sequence motif" description="TonB C-terminal box" evidence="10">
    <location>
        <begin position="1014"/>
        <end position="1031"/>
    </location>
</feature>
<evidence type="ECO:0000256" key="6">
    <source>
        <dbReference type="ARBA" id="ARBA00023077"/>
    </source>
</evidence>
<dbReference type="InterPro" id="IPR036942">
    <property type="entry name" value="Beta-barrel_TonB_sf"/>
</dbReference>
<evidence type="ECO:0000256" key="7">
    <source>
        <dbReference type="ARBA" id="ARBA00023136"/>
    </source>
</evidence>
<evidence type="ECO:0000256" key="9">
    <source>
        <dbReference type="PROSITE-ProRule" id="PRU01360"/>
    </source>
</evidence>
<dbReference type="RefSeq" id="WP_184116031.1">
    <property type="nucleotide sequence ID" value="NZ_JACHNY010000006.1"/>
</dbReference>
<keyword evidence="5 12" id="KW-0732">Signal</keyword>
<dbReference type="Pfam" id="PF00593">
    <property type="entry name" value="TonB_dep_Rec_b-barrel"/>
    <property type="match status" value="1"/>
</dbReference>
<dbReference type="AlphaFoldDB" id="A0A7W7AKN7"/>
<evidence type="ECO:0000256" key="1">
    <source>
        <dbReference type="ARBA" id="ARBA00004571"/>
    </source>
</evidence>
<dbReference type="Pfam" id="PF07715">
    <property type="entry name" value="Plug"/>
    <property type="match status" value="1"/>
</dbReference>
<evidence type="ECO:0000256" key="12">
    <source>
        <dbReference type="SAM" id="SignalP"/>
    </source>
</evidence>
<dbReference type="EMBL" id="JACHNY010000006">
    <property type="protein sequence ID" value="MBB4618816.1"/>
    <property type="molecule type" value="Genomic_DNA"/>
</dbReference>
<feature type="chain" id="PRO_5031038766" evidence="12">
    <location>
        <begin position="21"/>
        <end position="1031"/>
    </location>
</feature>
<dbReference type="Gene3D" id="2.40.170.20">
    <property type="entry name" value="TonB-dependent receptor, beta-barrel domain"/>
    <property type="match status" value="1"/>
</dbReference>
<comment type="similarity">
    <text evidence="9 11">Belongs to the TonB-dependent receptor family.</text>
</comment>
<name>A0A7W7AKN7_9SPHN</name>
<evidence type="ECO:0000256" key="3">
    <source>
        <dbReference type="ARBA" id="ARBA00022452"/>
    </source>
</evidence>
<keyword evidence="4 9" id="KW-0812">Transmembrane</keyword>
<dbReference type="PROSITE" id="PS52016">
    <property type="entry name" value="TONB_DEPENDENT_REC_3"/>
    <property type="match status" value="1"/>
</dbReference>
<keyword evidence="2 9" id="KW-0813">Transport</keyword>
<keyword evidence="8 9" id="KW-0998">Cell outer membrane</keyword>
<evidence type="ECO:0000256" key="4">
    <source>
        <dbReference type="ARBA" id="ARBA00022692"/>
    </source>
</evidence>
<dbReference type="PANTHER" id="PTHR47234">
    <property type="match status" value="1"/>
</dbReference>
<reference evidence="15 16" key="1">
    <citation type="submission" date="2020-08" db="EMBL/GenBank/DDBJ databases">
        <title>Genomic Encyclopedia of Type Strains, Phase IV (KMG-IV): sequencing the most valuable type-strain genomes for metagenomic binning, comparative biology and taxonomic classification.</title>
        <authorList>
            <person name="Goeker M."/>
        </authorList>
    </citation>
    <scope>NUCLEOTIDE SEQUENCE [LARGE SCALE GENOMIC DNA]</scope>
    <source>
        <strain evidence="15 16">DSM 15867</strain>
    </source>
</reference>
<comment type="caution">
    <text evidence="15">The sequence shown here is derived from an EMBL/GenBank/DDBJ whole genome shotgun (WGS) entry which is preliminary data.</text>
</comment>
<dbReference type="InterPro" id="IPR039426">
    <property type="entry name" value="TonB-dep_rcpt-like"/>
</dbReference>
<organism evidence="15 16">
    <name type="scientific">Sphingomonas abaci</name>
    <dbReference type="NCBI Taxonomy" id="237611"/>
    <lineage>
        <taxon>Bacteria</taxon>
        <taxon>Pseudomonadati</taxon>
        <taxon>Pseudomonadota</taxon>
        <taxon>Alphaproteobacteria</taxon>
        <taxon>Sphingomonadales</taxon>
        <taxon>Sphingomonadaceae</taxon>
        <taxon>Sphingomonas</taxon>
    </lineage>
</organism>
<evidence type="ECO:0000313" key="16">
    <source>
        <dbReference type="Proteomes" id="UP000574769"/>
    </source>
</evidence>
<comment type="subcellular location">
    <subcellularLocation>
        <location evidence="1 9">Cell outer membrane</location>
        <topology evidence="1 9">Multi-pass membrane protein</topology>
    </subcellularLocation>
</comment>
<dbReference type="PROSITE" id="PS01156">
    <property type="entry name" value="TONB_DEPENDENT_REC_2"/>
    <property type="match status" value="1"/>
</dbReference>
<dbReference type="PANTHER" id="PTHR47234:SF3">
    <property type="entry name" value="SECRETIN_TONB SHORT N-TERMINAL DOMAIN-CONTAINING PROTEIN"/>
    <property type="match status" value="1"/>
</dbReference>